<dbReference type="OrthoDB" id="5511210at2759"/>
<dbReference type="InParanoid" id="A0A1D2VLI2"/>
<evidence type="ECO:0000256" key="1">
    <source>
        <dbReference type="ARBA" id="ARBA00023016"/>
    </source>
</evidence>
<dbReference type="RefSeq" id="XP_020048751.1">
    <property type="nucleotide sequence ID" value="XM_020191759.1"/>
</dbReference>
<dbReference type="FunCoup" id="A0A1D2VLI2">
    <property type="interactions" value="1117"/>
</dbReference>
<dbReference type="GeneID" id="30965395"/>
<dbReference type="AlphaFoldDB" id="A0A1D2VLI2"/>
<dbReference type="Pfam" id="PF00011">
    <property type="entry name" value="HSP20"/>
    <property type="match status" value="1"/>
</dbReference>
<accession>A0A1D2VLI2</accession>
<proteinExistence type="inferred from homology"/>
<dbReference type="CDD" id="cd06464">
    <property type="entry name" value="ACD_sHsps-like"/>
    <property type="match status" value="1"/>
</dbReference>
<evidence type="ECO:0000313" key="5">
    <source>
        <dbReference type="EMBL" id="ODV62444.1"/>
    </source>
</evidence>
<keyword evidence="6" id="KW-1185">Reference proteome</keyword>
<keyword evidence="1" id="KW-0346">Stress response</keyword>
<feature type="domain" description="SHSP" evidence="4">
    <location>
        <begin position="78"/>
        <end position="195"/>
    </location>
</feature>
<dbReference type="InterPro" id="IPR002068">
    <property type="entry name" value="A-crystallin/Hsp20_dom"/>
</dbReference>
<dbReference type="InterPro" id="IPR008978">
    <property type="entry name" value="HSP20-like_chaperone"/>
</dbReference>
<evidence type="ECO:0000256" key="2">
    <source>
        <dbReference type="PROSITE-ProRule" id="PRU00285"/>
    </source>
</evidence>
<dbReference type="EMBL" id="KV454477">
    <property type="protein sequence ID" value="ODV62444.1"/>
    <property type="molecule type" value="Genomic_DNA"/>
</dbReference>
<dbReference type="InterPro" id="IPR031107">
    <property type="entry name" value="Small_HSP"/>
</dbReference>
<dbReference type="Gene3D" id="2.60.40.790">
    <property type="match status" value="1"/>
</dbReference>
<dbReference type="PROSITE" id="PS01031">
    <property type="entry name" value="SHSP"/>
    <property type="match status" value="1"/>
</dbReference>
<dbReference type="PANTHER" id="PTHR11527">
    <property type="entry name" value="HEAT-SHOCK PROTEIN 20 FAMILY MEMBER"/>
    <property type="match status" value="1"/>
</dbReference>
<evidence type="ECO:0000313" key="6">
    <source>
        <dbReference type="Proteomes" id="UP000095038"/>
    </source>
</evidence>
<protein>
    <submittedName>
        <fullName evidence="5">HSP20-like chaperone</fullName>
    </submittedName>
</protein>
<evidence type="ECO:0000256" key="3">
    <source>
        <dbReference type="RuleBase" id="RU003616"/>
    </source>
</evidence>
<dbReference type="Proteomes" id="UP000095038">
    <property type="component" value="Unassembled WGS sequence"/>
</dbReference>
<evidence type="ECO:0000259" key="4">
    <source>
        <dbReference type="PROSITE" id="PS01031"/>
    </source>
</evidence>
<sequence>MSGIFSNQFWNFVDSLDRDLNQLQIAMLNAGFTRPKGVKNTKNPVDNNPAVITDSAKEKSLSEKGKSTLSKMYNNYVTTQIELGPPIDLLDRPEVYELHVSLAGAEKDQIHIDFDSDDNEIKIYGEIETHKEVEKENYKFQERRTGSFTRTVSLPIDEKLDEDKITSSYKNGVLTVFLPKLGKKEKKSVRKLEIS</sequence>
<dbReference type="STRING" id="1344418.A0A1D2VLI2"/>
<name>A0A1D2VLI2_9ASCO</name>
<reference evidence="6" key="1">
    <citation type="submission" date="2016-05" db="EMBL/GenBank/DDBJ databases">
        <title>Comparative genomics of biotechnologically important yeasts.</title>
        <authorList>
            <consortium name="DOE Joint Genome Institute"/>
            <person name="Riley R."/>
            <person name="Haridas S."/>
            <person name="Wolfe K.H."/>
            <person name="Lopes M.R."/>
            <person name="Hittinger C.T."/>
            <person name="Goker M."/>
            <person name="Salamov A."/>
            <person name="Wisecaver J."/>
            <person name="Long T.M."/>
            <person name="Aerts A.L."/>
            <person name="Barry K."/>
            <person name="Choi C."/>
            <person name="Clum A."/>
            <person name="Coughlan A.Y."/>
            <person name="Deshpande S."/>
            <person name="Douglass A.P."/>
            <person name="Hanson S.J."/>
            <person name="Klenk H.-P."/>
            <person name="Labutti K."/>
            <person name="Lapidus A."/>
            <person name="Lindquist E."/>
            <person name="Lipzen A."/>
            <person name="Meier-Kolthoff J.P."/>
            <person name="Ohm R.A."/>
            <person name="Otillar R.P."/>
            <person name="Pangilinan J."/>
            <person name="Peng Y."/>
            <person name="Rokas A."/>
            <person name="Rosa C.A."/>
            <person name="Scheuner C."/>
            <person name="Sibirny A.A."/>
            <person name="Slot J.C."/>
            <person name="Stielow J.B."/>
            <person name="Sun H."/>
            <person name="Kurtzman C.P."/>
            <person name="Blackwell M."/>
            <person name="Grigoriev I.V."/>
            <person name="Jeffries T.W."/>
        </authorList>
    </citation>
    <scope>NUCLEOTIDE SEQUENCE [LARGE SCALE GENOMIC DNA]</scope>
    <source>
        <strain evidence="6">DSM 1968</strain>
    </source>
</reference>
<gene>
    <name evidence="5" type="ORF">ASCRUDRAFT_7020</name>
</gene>
<organism evidence="5 6">
    <name type="scientific">Ascoidea rubescens DSM 1968</name>
    <dbReference type="NCBI Taxonomy" id="1344418"/>
    <lineage>
        <taxon>Eukaryota</taxon>
        <taxon>Fungi</taxon>
        <taxon>Dikarya</taxon>
        <taxon>Ascomycota</taxon>
        <taxon>Saccharomycotina</taxon>
        <taxon>Saccharomycetes</taxon>
        <taxon>Ascoideaceae</taxon>
        <taxon>Ascoidea</taxon>
    </lineage>
</organism>
<dbReference type="SUPFAM" id="SSF49764">
    <property type="entry name" value="HSP20-like chaperones"/>
    <property type="match status" value="1"/>
</dbReference>
<comment type="similarity">
    <text evidence="2 3">Belongs to the small heat shock protein (HSP20) family.</text>
</comment>